<dbReference type="Gene3D" id="3.20.10.10">
    <property type="entry name" value="D-amino Acid Aminotransferase, subunit A, domain 2"/>
    <property type="match status" value="1"/>
</dbReference>
<evidence type="ECO:0008006" key="3">
    <source>
        <dbReference type="Google" id="ProtNLM"/>
    </source>
</evidence>
<dbReference type="GeneID" id="29001514"/>
<dbReference type="InParanoid" id="A0A162PMB9"/>
<accession>A0A162PMB9</accession>
<dbReference type="Proteomes" id="UP000077315">
    <property type="component" value="Unassembled WGS sequence"/>
</dbReference>
<name>A0A162PMB9_PHYB8</name>
<dbReference type="RefSeq" id="XP_018288326.1">
    <property type="nucleotide sequence ID" value="XM_018440608.1"/>
</dbReference>
<dbReference type="InterPro" id="IPR043132">
    <property type="entry name" value="BCAT-like_C"/>
</dbReference>
<dbReference type="PANTHER" id="PTHR47703">
    <property type="entry name" value="D-AMINOACID AMINOTRANSFERASE-LIKE PLP-DEPENDENT ENZYMES SUPERFAMILY PROTEIN"/>
    <property type="match status" value="1"/>
</dbReference>
<dbReference type="Pfam" id="PF01063">
    <property type="entry name" value="Aminotran_4"/>
    <property type="match status" value="1"/>
</dbReference>
<organism evidence="1 2">
    <name type="scientific">Phycomyces blakesleeanus (strain ATCC 8743b / DSM 1359 / FGSC 10004 / NBRC 33097 / NRRL 1555)</name>
    <dbReference type="NCBI Taxonomy" id="763407"/>
    <lineage>
        <taxon>Eukaryota</taxon>
        <taxon>Fungi</taxon>
        <taxon>Fungi incertae sedis</taxon>
        <taxon>Mucoromycota</taxon>
        <taxon>Mucoromycotina</taxon>
        <taxon>Mucoromycetes</taxon>
        <taxon>Mucorales</taxon>
        <taxon>Phycomycetaceae</taxon>
        <taxon>Phycomyces</taxon>
    </lineage>
</organism>
<evidence type="ECO:0000313" key="1">
    <source>
        <dbReference type="EMBL" id="OAD70286.1"/>
    </source>
</evidence>
<dbReference type="OrthoDB" id="59470at2759"/>
<dbReference type="AlphaFoldDB" id="A0A162PMB9"/>
<proteinExistence type="predicted"/>
<sequence length="323" mass="37210">MSYFLRSLGGPQKRRFISTIKMPIPTLIIEQTNTINLNQPPVYTTQIDTTTFNEFIERYPRGAYTGMRTVEHGSIVELTSHFKRMVNSLSLMNFTQHSTEENEHVKTSMAPFRDITRLEGLLVPFLRAGLKEYYAAINDSIKEAKISVMISYSFELHKPCLAAHFCLLPDPPQQRCKVIAEQELRVSPEIKDSQWVRDRAEMERNKPKDVNEILLTDSEGNIYEGMSSNFFSVEVRNDKPVVVCAPLEHILLGTVMKIVMAVCERNKIEILWTFPKLQDAKQGLWQGCFITSTSRLLLPIRSIGFRDQRYSKKRVNVDDVIIF</sequence>
<dbReference type="GO" id="GO:0003824">
    <property type="term" value="F:catalytic activity"/>
    <property type="evidence" value="ECO:0007669"/>
    <property type="project" value="InterPro"/>
</dbReference>
<reference evidence="2" key="1">
    <citation type="submission" date="2015-06" db="EMBL/GenBank/DDBJ databases">
        <title>Expansion of signal transduction pathways in fungi by whole-genome duplication.</title>
        <authorList>
            <consortium name="DOE Joint Genome Institute"/>
            <person name="Corrochano L.M."/>
            <person name="Kuo A."/>
            <person name="Marcet-Houben M."/>
            <person name="Polaino S."/>
            <person name="Salamov A."/>
            <person name="Villalobos J.M."/>
            <person name="Alvarez M.I."/>
            <person name="Avalos J."/>
            <person name="Benito E.P."/>
            <person name="Benoit I."/>
            <person name="Burger G."/>
            <person name="Camino L.P."/>
            <person name="Canovas D."/>
            <person name="Cerda-Olmedo E."/>
            <person name="Cheng J.-F."/>
            <person name="Dominguez A."/>
            <person name="Elias M."/>
            <person name="Eslava A.P."/>
            <person name="Glaser F."/>
            <person name="Grimwood J."/>
            <person name="Gutierrez G."/>
            <person name="Heitman J."/>
            <person name="Henrissat B."/>
            <person name="Iturriaga E.A."/>
            <person name="Lang B.F."/>
            <person name="Lavin J.L."/>
            <person name="Lee S."/>
            <person name="Li W."/>
            <person name="Lindquist E."/>
            <person name="Lopez-Garcia S."/>
            <person name="Luque E.M."/>
            <person name="Marcos A.T."/>
            <person name="Martin J."/>
            <person name="McCluskey K."/>
            <person name="Medina H.R."/>
            <person name="Miralles-Duran A."/>
            <person name="Miyazaki A."/>
            <person name="Munoz-Torres E."/>
            <person name="Oguiza J.A."/>
            <person name="Ohm R."/>
            <person name="Olmedo M."/>
            <person name="Orejas M."/>
            <person name="Ortiz-Castellanos L."/>
            <person name="Pisabarro A.G."/>
            <person name="Rodriguez-Romero J."/>
            <person name="Ruiz-Herrera J."/>
            <person name="Ruiz-Vazquez R."/>
            <person name="Sanz C."/>
            <person name="Schackwitz W."/>
            <person name="Schmutz J."/>
            <person name="Shahriari M."/>
            <person name="Shelest E."/>
            <person name="Silva-Franco F."/>
            <person name="Soanes D."/>
            <person name="Syed K."/>
            <person name="Tagua V.G."/>
            <person name="Talbot N.J."/>
            <person name="Thon M."/>
            <person name="De vries R.P."/>
            <person name="Wiebenga A."/>
            <person name="Yadav J.S."/>
            <person name="Braun E.L."/>
            <person name="Baker S."/>
            <person name="Garre V."/>
            <person name="Horwitz B."/>
            <person name="Torres-Martinez S."/>
            <person name="Idnurm A."/>
            <person name="Herrera-Estrella A."/>
            <person name="Gabaldon T."/>
            <person name="Grigoriev I.V."/>
        </authorList>
    </citation>
    <scope>NUCLEOTIDE SEQUENCE [LARGE SCALE GENOMIC DNA]</scope>
    <source>
        <strain evidence="2">NRRL 1555(-)</strain>
    </source>
</reference>
<keyword evidence="2" id="KW-1185">Reference proteome</keyword>
<protein>
    <recommendedName>
        <fullName evidence="3">Aminotransferase class IV</fullName>
    </recommendedName>
</protein>
<gene>
    <name evidence="1" type="ORF">PHYBLDRAFT_60188</name>
</gene>
<dbReference type="InterPro" id="IPR036038">
    <property type="entry name" value="Aminotransferase-like"/>
</dbReference>
<dbReference type="PANTHER" id="PTHR47703:SF2">
    <property type="entry name" value="D-AMINOACID AMINOTRANSFERASE-LIKE PLP-DEPENDENT ENZYMES SUPERFAMILY PROTEIN"/>
    <property type="match status" value="1"/>
</dbReference>
<evidence type="ECO:0000313" key="2">
    <source>
        <dbReference type="Proteomes" id="UP000077315"/>
    </source>
</evidence>
<dbReference type="SUPFAM" id="SSF56752">
    <property type="entry name" value="D-aminoacid aminotransferase-like PLP-dependent enzymes"/>
    <property type="match status" value="1"/>
</dbReference>
<dbReference type="VEuPathDB" id="FungiDB:PHYBLDRAFT_60188"/>
<dbReference type="InterPro" id="IPR001544">
    <property type="entry name" value="Aminotrans_IV"/>
</dbReference>
<dbReference type="EMBL" id="KV440989">
    <property type="protein sequence ID" value="OAD70286.1"/>
    <property type="molecule type" value="Genomic_DNA"/>
</dbReference>